<sequence length="540" mass="62391">MGTGRYTEHEQPRRPCRLSSGGPCSACTQIDELEVKIHDRQEQLQLGLDWREDAILNELFIAHHDLRTEMNRIHNPVILQVPVEITSYIFELCIPPTAFTSGFDDRVDVWKAPPQLMVLGAVCEEWRRRAWSTPRLWAAVYVTLDYPNIPWVYEFTQDWLKRSGSLPLSIHVGLSRRRRTELPGQSHTLIALINDFSDRWQHLDLDVPTPLISEFSGCGSGQSALQSLRLRPIGYRDEYPMRFELRKQQPQLHSVCLSYIRIHEVSIGWARVAYVDIHEIDIEDCIMLFQLAPLLTRCSLAMVGPGWQPPVDAGITQHPRLEDLHIAHPMMDADTILDLFSFPALRRLSLDLDEKQLPVPSLALLLDRSSCKLQELRIINADYTEVELANMCLRTRTLQVLDIAPLEEHRGFARTLFQRLAETASWSVELEGEFLPALHTLKYHFGHCYTPDGLRLPIEIPWQTIPSAINPLMLFRDHRRRPLQSFHVTFDRYSPRTPLVTIPQVFVRRFQVVKELGIDLRVRYSDDLEGWDAVEASARR</sequence>
<accession>A0A409VUQ9</accession>
<gene>
    <name evidence="2" type="ORF">CVT26_013284</name>
</gene>
<feature type="region of interest" description="Disordered" evidence="1">
    <location>
        <begin position="1"/>
        <end position="20"/>
    </location>
</feature>
<feature type="compositionally biased region" description="Basic and acidic residues" evidence="1">
    <location>
        <begin position="1"/>
        <end position="13"/>
    </location>
</feature>
<reference evidence="2 3" key="1">
    <citation type="journal article" date="2018" name="Evol. Lett.">
        <title>Horizontal gene cluster transfer increased hallucinogenic mushroom diversity.</title>
        <authorList>
            <person name="Reynolds H.T."/>
            <person name="Vijayakumar V."/>
            <person name="Gluck-Thaler E."/>
            <person name="Korotkin H.B."/>
            <person name="Matheny P.B."/>
            <person name="Slot J.C."/>
        </authorList>
    </citation>
    <scope>NUCLEOTIDE SEQUENCE [LARGE SCALE GENOMIC DNA]</scope>
    <source>
        <strain evidence="2 3">SRW20</strain>
    </source>
</reference>
<dbReference type="STRING" id="231916.A0A409VUQ9"/>
<evidence type="ECO:0000313" key="2">
    <source>
        <dbReference type="EMBL" id="PPQ69996.1"/>
    </source>
</evidence>
<organism evidence="2 3">
    <name type="scientific">Gymnopilus dilepis</name>
    <dbReference type="NCBI Taxonomy" id="231916"/>
    <lineage>
        <taxon>Eukaryota</taxon>
        <taxon>Fungi</taxon>
        <taxon>Dikarya</taxon>
        <taxon>Basidiomycota</taxon>
        <taxon>Agaricomycotina</taxon>
        <taxon>Agaricomycetes</taxon>
        <taxon>Agaricomycetidae</taxon>
        <taxon>Agaricales</taxon>
        <taxon>Agaricineae</taxon>
        <taxon>Hymenogastraceae</taxon>
        <taxon>Gymnopilus</taxon>
    </lineage>
</organism>
<protein>
    <recommendedName>
        <fullName evidence="4">F-box domain-containing protein</fullName>
    </recommendedName>
</protein>
<name>A0A409VUQ9_9AGAR</name>
<dbReference type="SUPFAM" id="SSF52047">
    <property type="entry name" value="RNI-like"/>
    <property type="match status" value="1"/>
</dbReference>
<dbReference type="InterPro" id="IPR032675">
    <property type="entry name" value="LRR_dom_sf"/>
</dbReference>
<dbReference type="Proteomes" id="UP000284706">
    <property type="component" value="Unassembled WGS sequence"/>
</dbReference>
<dbReference type="Gene3D" id="3.80.10.10">
    <property type="entry name" value="Ribonuclease Inhibitor"/>
    <property type="match status" value="1"/>
</dbReference>
<proteinExistence type="predicted"/>
<evidence type="ECO:0000256" key="1">
    <source>
        <dbReference type="SAM" id="MobiDB-lite"/>
    </source>
</evidence>
<dbReference type="EMBL" id="NHYE01005556">
    <property type="protein sequence ID" value="PPQ69996.1"/>
    <property type="molecule type" value="Genomic_DNA"/>
</dbReference>
<evidence type="ECO:0008006" key="4">
    <source>
        <dbReference type="Google" id="ProtNLM"/>
    </source>
</evidence>
<keyword evidence="3" id="KW-1185">Reference proteome</keyword>
<dbReference type="AlphaFoldDB" id="A0A409VUQ9"/>
<comment type="caution">
    <text evidence="2">The sequence shown here is derived from an EMBL/GenBank/DDBJ whole genome shotgun (WGS) entry which is preliminary data.</text>
</comment>
<evidence type="ECO:0000313" key="3">
    <source>
        <dbReference type="Proteomes" id="UP000284706"/>
    </source>
</evidence>
<dbReference type="OrthoDB" id="2269034at2759"/>
<dbReference type="InParanoid" id="A0A409VUQ9"/>